<evidence type="ECO:0000313" key="2">
    <source>
        <dbReference type="EMBL" id="GJT68554.1"/>
    </source>
</evidence>
<comment type="caution">
    <text evidence="2">The sequence shown here is derived from an EMBL/GenBank/DDBJ whole genome shotgun (WGS) entry which is preliminary data.</text>
</comment>
<proteinExistence type="predicted"/>
<dbReference type="EMBL" id="BQNB010017910">
    <property type="protein sequence ID" value="GJT68554.1"/>
    <property type="molecule type" value="Genomic_DNA"/>
</dbReference>
<accession>A0ABQ5G0J2</accession>
<reference evidence="2" key="2">
    <citation type="submission" date="2022-01" db="EMBL/GenBank/DDBJ databases">
        <authorList>
            <person name="Yamashiro T."/>
            <person name="Shiraishi A."/>
            <person name="Satake H."/>
            <person name="Nakayama K."/>
        </authorList>
    </citation>
    <scope>NUCLEOTIDE SEQUENCE</scope>
</reference>
<gene>
    <name evidence="2" type="ORF">Tco_1020034</name>
</gene>
<evidence type="ECO:0000256" key="1">
    <source>
        <dbReference type="SAM" id="MobiDB-lite"/>
    </source>
</evidence>
<keyword evidence="3" id="KW-1185">Reference proteome</keyword>
<reference evidence="2" key="1">
    <citation type="journal article" date="2022" name="Int. J. Mol. Sci.">
        <title>Draft Genome of Tanacetum Coccineum: Genomic Comparison of Closely Related Tanacetum-Family Plants.</title>
        <authorList>
            <person name="Yamashiro T."/>
            <person name="Shiraishi A."/>
            <person name="Nakayama K."/>
            <person name="Satake H."/>
        </authorList>
    </citation>
    <scope>NUCLEOTIDE SEQUENCE</scope>
</reference>
<name>A0ABQ5G0J2_9ASTR</name>
<feature type="region of interest" description="Disordered" evidence="1">
    <location>
        <begin position="1"/>
        <end position="30"/>
    </location>
</feature>
<sequence length="331" mass="36244">MKAGFLDSRGGGVKKKKKKDDASAMESNESQLDATVYDATARFVKNPSSINVIVNDGLNKVNDKGFNSTSERSIPASLWTEATCYRSNFTSHRSNFTSNLTNPTDVTSTNPVDVTETVNEVVSTIANKDGGLIEGNTVTIGSASQSAEVIAAPNGIPVTPTTPVNVGTPMSPMSLTKSNLQKLDANVPNGVGYDVWLPLASVHKFSSTEGVDTVLRDCSWMIRWVRLDCHKNRYPNDARLIYEFHVPGIMSLPMLKEFRLEIPFELPSGVVLMKRFVGFKRLQDILRVTVAQLVLLVYKVTTIFNKVNAASSRVTTAERVTIVGWIKTKIA</sequence>
<protein>
    <submittedName>
        <fullName evidence="2">Uncharacterized protein</fullName>
    </submittedName>
</protein>
<evidence type="ECO:0000313" key="3">
    <source>
        <dbReference type="Proteomes" id="UP001151760"/>
    </source>
</evidence>
<dbReference type="Proteomes" id="UP001151760">
    <property type="component" value="Unassembled WGS sequence"/>
</dbReference>
<organism evidence="2 3">
    <name type="scientific">Tanacetum coccineum</name>
    <dbReference type="NCBI Taxonomy" id="301880"/>
    <lineage>
        <taxon>Eukaryota</taxon>
        <taxon>Viridiplantae</taxon>
        <taxon>Streptophyta</taxon>
        <taxon>Embryophyta</taxon>
        <taxon>Tracheophyta</taxon>
        <taxon>Spermatophyta</taxon>
        <taxon>Magnoliopsida</taxon>
        <taxon>eudicotyledons</taxon>
        <taxon>Gunneridae</taxon>
        <taxon>Pentapetalae</taxon>
        <taxon>asterids</taxon>
        <taxon>campanulids</taxon>
        <taxon>Asterales</taxon>
        <taxon>Asteraceae</taxon>
        <taxon>Asteroideae</taxon>
        <taxon>Anthemideae</taxon>
        <taxon>Anthemidinae</taxon>
        <taxon>Tanacetum</taxon>
    </lineage>
</organism>